<dbReference type="Proteomes" id="UP001607303">
    <property type="component" value="Unassembled WGS sequence"/>
</dbReference>
<dbReference type="AlphaFoldDB" id="A0ABD2CVY1"/>
<sequence length="118" mass="13500">MLALATRGAQSLMADNVGNAVNTSIVQMAKIFKGRCVIFFIVTISELKRSNRSGITPYHLLYVTTRKRNFFAMIRQLRKPMTFNEIGWIHLLQILYKLKNNDNEISETMMSAELDSAK</sequence>
<gene>
    <name evidence="1" type="ORF">V1477_002182</name>
</gene>
<organism evidence="1 2">
    <name type="scientific">Vespula maculifrons</name>
    <name type="common">Eastern yellow jacket</name>
    <name type="synonym">Wasp</name>
    <dbReference type="NCBI Taxonomy" id="7453"/>
    <lineage>
        <taxon>Eukaryota</taxon>
        <taxon>Metazoa</taxon>
        <taxon>Ecdysozoa</taxon>
        <taxon>Arthropoda</taxon>
        <taxon>Hexapoda</taxon>
        <taxon>Insecta</taxon>
        <taxon>Pterygota</taxon>
        <taxon>Neoptera</taxon>
        <taxon>Endopterygota</taxon>
        <taxon>Hymenoptera</taxon>
        <taxon>Apocrita</taxon>
        <taxon>Aculeata</taxon>
        <taxon>Vespoidea</taxon>
        <taxon>Vespidae</taxon>
        <taxon>Vespinae</taxon>
        <taxon>Vespula</taxon>
    </lineage>
</organism>
<comment type="caution">
    <text evidence="1">The sequence shown here is derived from an EMBL/GenBank/DDBJ whole genome shotgun (WGS) entry which is preliminary data.</text>
</comment>
<protein>
    <submittedName>
        <fullName evidence="1">Uncharacterized protein</fullName>
    </submittedName>
</protein>
<reference evidence="1 2" key="1">
    <citation type="journal article" date="2024" name="Ann. Entomol. Soc. Am.">
        <title>Genomic analyses of the southern and eastern yellowjacket wasps (Hymenoptera: Vespidae) reveal evolutionary signatures of social life.</title>
        <authorList>
            <person name="Catto M.A."/>
            <person name="Caine P.B."/>
            <person name="Orr S.E."/>
            <person name="Hunt B.G."/>
            <person name="Goodisman M.A.D."/>
        </authorList>
    </citation>
    <scope>NUCLEOTIDE SEQUENCE [LARGE SCALE GENOMIC DNA]</scope>
    <source>
        <strain evidence="1">232</strain>
        <tissue evidence="1">Head and thorax</tissue>
    </source>
</reference>
<evidence type="ECO:0000313" key="2">
    <source>
        <dbReference type="Proteomes" id="UP001607303"/>
    </source>
</evidence>
<name>A0ABD2CVY1_VESMC</name>
<dbReference type="EMBL" id="JAYRBN010000027">
    <property type="protein sequence ID" value="KAL2749242.1"/>
    <property type="molecule type" value="Genomic_DNA"/>
</dbReference>
<proteinExistence type="predicted"/>
<keyword evidence="2" id="KW-1185">Reference proteome</keyword>
<accession>A0ABD2CVY1</accession>
<evidence type="ECO:0000313" key="1">
    <source>
        <dbReference type="EMBL" id="KAL2749242.1"/>
    </source>
</evidence>